<dbReference type="STRING" id="1678637.AC230_06220"/>
<protein>
    <submittedName>
        <fullName evidence="2">Peptidase M23B</fullName>
    </submittedName>
</protein>
<feature type="signal peptide" evidence="1">
    <location>
        <begin position="1"/>
        <end position="47"/>
    </location>
</feature>
<keyword evidence="1" id="KW-0732">Signal</keyword>
<accession>A0A0K9XL43</accession>
<dbReference type="Pfam" id="PF07485">
    <property type="entry name" value="DUF1529"/>
    <property type="match status" value="2"/>
</dbReference>
<feature type="chain" id="PRO_5005532964" evidence="1">
    <location>
        <begin position="48"/>
        <end position="336"/>
    </location>
</feature>
<organism evidence="2 3">
    <name type="scientific">Streptomyces caatingaensis</name>
    <dbReference type="NCBI Taxonomy" id="1678637"/>
    <lineage>
        <taxon>Bacteria</taxon>
        <taxon>Bacillati</taxon>
        <taxon>Actinomycetota</taxon>
        <taxon>Actinomycetes</taxon>
        <taxon>Kitasatosporales</taxon>
        <taxon>Streptomycetaceae</taxon>
        <taxon>Streptomyces</taxon>
    </lineage>
</organism>
<dbReference type="OrthoDB" id="4687120at2"/>
<evidence type="ECO:0000313" key="3">
    <source>
        <dbReference type="Proteomes" id="UP000037288"/>
    </source>
</evidence>
<dbReference type="InterPro" id="IPR011094">
    <property type="entry name" value="Uncharacterised_LppY/LpqO"/>
</dbReference>
<evidence type="ECO:0000313" key="2">
    <source>
        <dbReference type="EMBL" id="KNB54114.1"/>
    </source>
</evidence>
<name>A0A0K9XL43_9ACTN</name>
<dbReference type="EMBL" id="LFXA01000002">
    <property type="protein sequence ID" value="KNB54114.1"/>
    <property type="molecule type" value="Genomic_DNA"/>
</dbReference>
<dbReference type="PATRIC" id="fig|1678637.3.peg.1350"/>
<reference evidence="3" key="1">
    <citation type="submission" date="2015-07" db="EMBL/GenBank/DDBJ databases">
        <title>Draft genome sequence of Streptomyces sp. CMAA 1322, a bacterium isolated from Caatinga biome, from dry forest semiarid of Brazil.</title>
        <authorList>
            <person name="Santos S.N."/>
            <person name="Gacesa R."/>
            <person name="Taketani R.G."/>
            <person name="Long P.F."/>
            <person name="Melo I.S."/>
        </authorList>
    </citation>
    <scope>NUCLEOTIDE SEQUENCE [LARGE SCALE GENOMIC DNA]</scope>
    <source>
        <strain evidence="3">CMAA 1322</strain>
    </source>
</reference>
<comment type="caution">
    <text evidence="2">The sequence shown here is derived from an EMBL/GenBank/DDBJ whole genome shotgun (WGS) entry which is preliminary data.</text>
</comment>
<sequence>MGGRPRSAGRAGRTAGAGRRARTAARRCVAGLAALASVACAAGAAGAADAGSRRPVRVKPSVTTEADWRGVAAVLGHQGWLVSRRAYGIGFPRVDLKVVCQGHRLRAIGSFASFVRYPDGRTMLMGDLALTEREVRKVHDVLVARGITQTAMHGHLPAHTPAMQWVHFHTMGRDPVALARDLRAVLAVTGTPNVTGSPVAAPLAMDGPAVDRALGAKGRAQGRVYKITYARNETLADHDRVLPRMTGSTTALIFQPAGDGKAVLTGDIAVTAHEVNPVVKALRHGRIGIVAFHNHMLGDQPRLFFLHLWAVDDPVRLARHLRAALRHTNSSPAAPN</sequence>
<keyword evidence="3" id="KW-1185">Reference proteome</keyword>
<proteinExistence type="predicted"/>
<gene>
    <name evidence="2" type="ORF">AC230_06220</name>
</gene>
<evidence type="ECO:0000256" key="1">
    <source>
        <dbReference type="SAM" id="SignalP"/>
    </source>
</evidence>
<dbReference type="AlphaFoldDB" id="A0A0K9XL43"/>
<dbReference type="Proteomes" id="UP000037288">
    <property type="component" value="Unassembled WGS sequence"/>
</dbReference>